<gene>
    <name evidence="4" type="ORF">JZ751_022846</name>
</gene>
<dbReference type="GO" id="GO:0042393">
    <property type="term" value="F:histone binding"/>
    <property type="evidence" value="ECO:0007669"/>
    <property type="project" value="TreeGrafter"/>
</dbReference>
<feature type="region of interest" description="Disordered" evidence="1">
    <location>
        <begin position="222"/>
        <end position="251"/>
    </location>
</feature>
<feature type="compositionally biased region" description="Basic and acidic residues" evidence="1">
    <location>
        <begin position="134"/>
        <end position="143"/>
    </location>
</feature>
<dbReference type="Pfam" id="PF14632">
    <property type="entry name" value="SPT6_acidic"/>
    <property type="match status" value="1"/>
</dbReference>
<feature type="compositionally biased region" description="Acidic residues" evidence="1">
    <location>
        <begin position="56"/>
        <end position="70"/>
    </location>
</feature>
<feature type="region of interest" description="Disordered" evidence="1">
    <location>
        <begin position="1"/>
        <end position="91"/>
    </location>
</feature>
<keyword evidence="5" id="KW-1185">Reference proteome</keyword>
<sequence>MSDFIESEAEESEEEFEEREIQPKKKTKIMEVDDDEEEEEENTEDQDEHGNLLGLIDDDVDEEEEEDDGEGSGGAASDSGEEIGHRKKKRSYDYRLDDDDIDLIEENLGVKVKRKKFSRVRNVDDDEDEEDGDGREAHEKDLIADEIFTGDGGVEEGEAVDMPLHHGDDEEEDEEESDIDDFIVDDDGQPLRKPKWGKKLPGYTDAALQEAQEIFGGDFDFAEFDTEAYDHAEEEEEDPDDESWDRPKKQTKKRVGRRSIFEIYEPSELESSHMTDQDNEIRSTDMPERFQLRSIPVKPAEDEELEEEADWIYRNAFSTPTISMQESTDYLDRGTTSSFSRKGPSTIQKIKEALNFMRNQHFEVPFIAFYRKEYVEPELNINDLWKVWQWDEKWTQLKTRKQNLTRLFQKMQAFQFEQISADPDKPLADGIRPLDTADMERLKDVQSIDELSDVYNHFLLYYGRDIPKMQNAAKANKKKLKKIKEETKKLSLRKRKRKKNRRGLT</sequence>
<feature type="compositionally biased region" description="Basic residues" evidence="1">
    <location>
        <begin position="490"/>
        <end position="505"/>
    </location>
</feature>
<dbReference type="GO" id="GO:0008023">
    <property type="term" value="C:transcription elongation factor complex"/>
    <property type="evidence" value="ECO:0007669"/>
    <property type="project" value="TreeGrafter"/>
</dbReference>
<dbReference type="AlphaFoldDB" id="A0A8T2PGB6"/>
<feature type="compositionally biased region" description="Acidic residues" evidence="1">
    <location>
        <begin position="222"/>
        <end position="243"/>
    </location>
</feature>
<proteinExistence type="predicted"/>
<dbReference type="GO" id="GO:0031491">
    <property type="term" value="F:nucleosome binding"/>
    <property type="evidence" value="ECO:0007669"/>
    <property type="project" value="TreeGrafter"/>
</dbReference>
<evidence type="ECO:0000259" key="2">
    <source>
        <dbReference type="Pfam" id="PF14632"/>
    </source>
</evidence>
<feature type="compositionally biased region" description="Acidic residues" evidence="1">
    <location>
        <begin position="169"/>
        <end position="188"/>
    </location>
</feature>
<feature type="compositionally biased region" description="Acidic residues" evidence="1">
    <location>
        <begin position="124"/>
        <end position="133"/>
    </location>
</feature>
<dbReference type="InterPro" id="IPR028088">
    <property type="entry name" value="Spt6_HTH_DNA-bd_dom"/>
</dbReference>
<evidence type="ECO:0000256" key="1">
    <source>
        <dbReference type="SAM" id="MobiDB-lite"/>
    </source>
</evidence>
<comment type="caution">
    <text evidence="4">The sequence shown here is derived from an EMBL/GenBank/DDBJ whole genome shotgun (WGS) entry which is preliminary data.</text>
</comment>
<dbReference type="PANTHER" id="PTHR10145:SF6">
    <property type="entry name" value="TRANSCRIPTION ELONGATION FACTOR SPT6"/>
    <property type="match status" value="1"/>
</dbReference>
<accession>A0A8T2PGB6</accession>
<protein>
    <recommendedName>
        <fullName evidence="6">Transcription elongation factor SPT6</fullName>
    </recommendedName>
</protein>
<feature type="compositionally biased region" description="Basic and acidic residues" evidence="1">
    <location>
        <begin position="19"/>
        <end position="31"/>
    </location>
</feature>
<evidence type="ECO:0000259" key="3">
    <source>
        <dbReference type="Pfam" id="PF14641"/>
    </source>
</evidence>
<dbReference type="EMBL" id="JAFBMS010000006">
    <property type="protein sequence ID" value="KAG9351595.1"/>
    <property type="molecule type" value="Genomic_DNA"/>
</dbReference>
<dbReference type="SUPFAM" id="SSF158832">
    <property type="entry name" value="Tex N-terminal region-like"/>
    <property type="match status" value="1"/>
</dbReference>
<evidence type="ECO:0008006" key="6">
    <source>
        <dbReference type="Google" id="ProtNLM"/>
    </source>
</evidence>
<feature type="region of interest" description="Disordered" evidence="1">
    <location>
        <begin position="473"/>
        <end position="505"/>
    </location>
</feature>
<feature type="domain" description="Helix-turn-helix DNA-binding" evidence="3">
    <location>
        <begin position="299"/>
        <end position="413"/>
    </location>
</feature>
<dbReference type="Pfam" id="PF14641">
    <property type="entry name" value="HTH_44"/>
    <property type="match status" value="1"/>
</dbReference>
<organism evidence="4 5">
    <name type="scientific">Albula glossodonta</name>
    <name type="common">roundjaw bonefish</name>
    <dbReference type="NCBI Taxonomy" id="121402"/>
    <lineage>
        <taxon>Eukaryota</taxon>
        <taxon>Metazoa</taxon>
        <taxon>Chordata</taxon>
        <taxon>Craniata</taxon>
        <taxon>Vertebrata</taxon>
        <taxon>Euteleostomi</taxon>
        <taxon>Actinopterygii</taxon>
        <taxon>Neopterygii</taxon>
        <taxon>Teleostei</taxon>
        <taxon>Albuliformes</taxon>
        <taxon>Albulidae</taxon>
        <taxon>Albula</taxon>
    </lineage>
</organism>
<dbReference type="InterPro" id="IPR023319">
    <property type="entry name" value="Tex-like_HTH_dom_sf"/>
</dbReference>
<evidence type="ECO:0000313" key="5">
    <source>
        <dbReference type="Proteomes" id="UP000824540"/>
    </source>
</evidence>
<dbReference type="InterPro" id="IPR028083">
    <property type="entry name" value="Spt6_acidic_N_dom"/>
</dbReference>
<dbReference type="GO" id="GO:0034728">
    <property type="term" value="P:nucleosome organization"/>
    <property type="evidence" value="ECO:0007669"/>
    <property type="project" value="TreeGrafter"/>
</dbReference>
<dbReference type="GO" id="GO:0140673">
    <property type="term" value="P:transcription elongation-coupled chromatin remodeling"/>
    <property type="evidence" value="ECO:0007669"/>
    <property type="project" value="InterPro"/>
</dbReference>
<name>A0A8T2PGB6_9TELE</name>
<evidence type="ECO:0000313" key="4">
    <source>
        <dbReference type="EMBL" id="KAG9351595.1"/>
    </source>
</evidence>
<dbReference type="Gene3D" id="1.10.10.650">
    <property type="entry name" value="RuvA domain 2-like"/>
    <property type="match status" value="1"/>
</dbReference>
<dbReference type="PANTHER" id="PTHR10145">
    <property type="entry name" value="TRANSCRIPTION ELONGATION FACTOR SPT6"/>
    <property type="match status" value="1"/>
</dbReference>
<dbReference type="GO" id="GO:0003677">
    <property type="term" value="F:DNA binding"/>
    <property type="evidence" value="ECO:0007669"/>
    <property type="project" value="InterPro"/>
</dbReference>
<dbReference type="InterPro" id="IPR017072">
    <property type="entry name" value="TF_Spt6"/>
</dbReference>
<feature type="compositionally biased region" description="Acidic residues" evidence="1">
    <location>
        <begin position="1"/>
        <end position="18"/>
    </location>
</feature>
<dbReference type="OrthoDB" id="6020303at2759"/>
<feature type="compositionally biased region" description="Acidic residues" evidence="1">
    <location>
        <begin position="32"/>
        <end position="47"/>
    </location>
</feature>
<feature type="region of interest" description="Disordered" evidence="1">
    <location>
        <begin position="119"/>
        <end position="200"/>
    </location>
</feature>
<dbReference type="Proteomes" id="UP000824540">
    <property type="component" value="Unassembled WGS sequence"/>
</dbReference>
<reference evidence="4" key="1">
    <citation type="thesis" date="2021" institute="BYU ScholarsArchive" country="Provo, UT, USA">
        <title>Applications of and Algorithms for Genome Assembly and Genomic Analyses with an Emphasis on Marine Teleosts.</title>
        <authorList>
            <person name="Pickett B.D."/>
        </authorList>
    </citation>
    <scope>NUCLEOTIDE SEQUENCE</scope>
    <source>
        <strain evidence="4">HI-2016</strain>
    </source>
</reference>
<dbReference type="FunFam" id="1.10.10.650:FF:000002">
    <property type="entry name" value="Transcription elongation factor spt6"/>
    <property type="match status" value="1"/>
</dbReference>
<feature type="domain" description="Spt6 acidic N-terminal" evidence="2">
    <location>
        <begin position="35"/>
        <end position="125"/>
    </location>
</feature>